<proteinExistence type="inferred from homology"/>
<dbReference type="Proteomes" id="UP001153620">
    <property type="component" value="Chromosome 2"/>
</dbReference>
<dbReference type="OrthoDB" id="78824at2759"/>
<accession>A0A9P0IUI2</accession>
<dbReference type="SUPFAM" id="SSF88723">
    <property type="entry name" value="PIN domain-like"/>
    <property type="match status" value="1"/>
</dbReference>
<gene>
    <name evidence="2" type="ORF">CHIRRI_LOCUS6585</name>
</gene>
<dbReference type="PANTHER" id="PTHR15976:SF16">
    <property type="entry name" value="ASTEROID DOMAIN-CONTAINING PROTEIN"/>
    <property type="match status" value="1"/>
</dbReference>
<comment type="similarity">
    <text evidence="1">Belongs to the constitutive coactivator of PPAR-gamma family.</text>
</comment>
<dbReference type="GO" id="GO:0005634">
    <property type="term" value="C:nucleus"/>
    <property type="evidence" value="ECO:0007669"/>
    <property type="project" value="TreeGrafter"/>
</dbReference>
<keyword evidence="3" id="KW-1185">Reference proteome</keyword>
<name>A0A9P0IUI2_9DIPT</name>
<dbReference type="EMBL" id="OU895878">
    <property type="protein sequence ID" value="CAH1719259.1"/>
    <property type="molecule type" value="Genomic_DNA"/>
</dbReference>
<dbReference type="AlphaFoldDB" id="A0A9P0IUI2"/>
<evidence type="ECO:0000256" key="1">
    <source>
        <dbReference type="ARBA" id="ARBA00009495"/>
    </source>
</evidence>
<dbReference type="PANTHER" id="PTHR15976">
    <property type="entry name" value="CONSTITUTIVE COACTIVATOR OF PEROXISOME PROLIFERATOR-ACTIVATED RECEPTOR GAMMA"/>
    <property type="match status" value="1"/>
</dbReference>
<protein>
    <recommendedName>
        <fullName evidence="4">Constitutive coactivator of peroxisome proliferator-activated receptor gamma</fullName>
    </recommendedName>
</protein>
<evidence type="ECO:0000313" key="3">
    <source>
        <dbReference type="Proteomes" id="UP001153620"/>
    </source>
</evidence>
<dbReference type="InterPro" id="IPR029060">
    <property type="entry name" value="PIN-like_dom_sf"/>
</dbReference>
<organism evidence="2 3">
    <name type="scientific">Chironomus riparius</name>
    <dbReference type="NCBI Taxonomy" id="315576"/>
    <lineage>
        <taxon>Eukaryota</taxon>
        <taxon>Metazoa</taxon>
        <taxon>Ecdysozoa</taxon>
        <taxon>Arthropoda</taxon>
        <taxon>Hexapoda</taxon>
        <taxon>Insecta</taxon>
        <taxon>Pterygota</taxon>
        <taxon>Neoptera</taxon>
        <taxon>Endopterygota</taxon>
        <taxon>Diptera</taxon>
        <taxon>Nematocera</taxon>
        <taxon>Chironomoidea</taxon>
        <taxon>Chironomidae</taxon>
        <taxon>Chironominae</taxon>
        <taxon>Chironomus</taxon>
    </lineage>
</organism>
<reference evidence="2" key="2">
    <citation type="submission" date="2022-10" db="EMBL/GenBank/DDBJ databases">
        <authorList>
            <consortium name="ENA_rothamsted_submissions"/>
            <consortium name="culmorum"/>
            <person name="King R."/>
        </authorList>
    </citation>
    <scope>NUCLEOTIDE SEQUENCE</scope>
</reference>
<reference evidence="2" key="1">
    <citation type="submission" date="2022-01" db="EMBL/GenBank/DDBJ databases">
        <authorList>
            <person name="King R."/>
        </authorList>
    </citation>
    <scope>NUCLEOTIDE SEQUENCE</scope>
</reference>
<evidence type="ECO:0000313" key="2">
    <source>
        <dbReference type="EMBL" id="CAH1719259.1"/>
    </source>
</evidence>
<dbReference type="Gene3D" id="3.40.50.1010">
    <property type="entry name" value="5'-nuclease"/>
    <property type="match status" value="1"/>
</dbReference>
<evidence type="ECO:0008006" key="4">
    <source>
        <dbReference type="Google" id="ProtNLM"/>
    </source>
</evidence>
<dbReference type="InterPro" id="IPR026784">
    <property type="entry name" value="Coact_PPARg"/>
</dbReference>
<sequence length="565" mass="66756">MGVRQLQTFIQYHVPNGYHQVSLEHECEAFKRKNNLHPILVIDLMGLLAPMATNKKELLCGLRQNEIYKSLEKLLQKLSQIAQLIIFEDGPVNDVKMSEWTKRQNERYEKSVRIIDLINQNCPLDDIINIERDMPSVTSHLYMVEKLTSKYGTLKISINRECDAEMTQFACRNPRVLAILADDSDFLIYPGNWRYFSLRELNQESLQTMEYNRFSLRDYLQLNDHELILLSTLNGNDVIRFDDTFRFHKSLIQQRNNAALRFSAITDFIKNSRILQSRNLYPEIARLIYGNNSQSFVQKIRESFEFYNINFEIAEIKGDLNKYCIKMYYDFTFSILNYMPKTFTVHFFDLRECSNFFDIVCNIFRKQIGIILRFEPIKGYEVRCKMSHNDTFSSVYVNPIFPNIAQPPLIELLKRTQYPRHDTIRFDLLKWMINEDSLRNIDLMVIPKNIFSDILVLVFMVCEGFISPFEADIVLLTIKHVEIDIVPENLTTPDILHPRAFFISFLFSKFYSYLSRSLELTGLKDLLKINNFDGVLFHNLYLKCLNQPFNMTFLLGNYTKYRHYA</sequence>